<dbReference type="PROSITE" id="PS51910">
    <property type="entry name" value="GH18_2"/>
    <property type="match status" value="1"/>
</dbReference>
<dbReference type="PANTHER" id="PTHR42976">
    <property type="entry name" value="BIFUNCTIONAL CHITINASE/LYSOZYME-RELATED"/>
    <property type="match status" value="1"/>
</dbReference>
<evidence type="ECO:0000313" key="4">
    <source>
        <dbReference type="EMBL" id="GHO94441.1"/>
    </source>
</evidence>
<feature type="domain" description="GH18" evidence="3">
    <location>
        <begin position="39"/>
        <end position="324"/>
    </location>
</feature>
<evidence type="ECO:0000259" key="3">
    <source>
        <dbReference type="PROSITE" id="PS51910"/>
    </source>
</evidence>
<feature type="region of interest" description="Disordered" evidence="2">
    <location>
        <begin position="342"/>
        <end position="375"/>
    </location>
</feature>
<sequence length="499" mass="51962">MQSPKRLVIFAIASFLIVTGVLATGVVLRNSLPRAHAAGVPSSYFAPYIDITLSGPTLQSVVQSTGQKYYTLAFIGSSGCNAEWAGTIPLNQTNIYLPHLDSDIQYIRDQGGDVIIAFGGQAGQELAQVCTSVSSLQAQYQAVINQYHVNHLDFDIEGGAQGDSTSYTRRNAALVALQKANPGLAISFTLPSATTGLLSDSLGLLNNAVSQGVNISMVNLMTMDYGSPNSQMGQAAISAANGLHSELQSIYPSKSSSQLWAMVGITPMIGQNDSAGEIFSMSNAQEVLSFAQANSIGELAFWSISRDNGGCAGSTTASPTCSGISQSTFAFTNFFKVFGGGSSSNPTPTPTPTKTTTATATPTTGVTPTPTPGGNLVTNSGFETGSLSGWTCDSADKAVTSPVHSGSHALQVTPGSSTTGECDQTITVQPNHSYTLSAYVNGSYAYIGIQNGASNWTSSSSYTLLSVPFTTGASQTSVTIYIHGWYAQGNVYADDFSLK</sequence>
<dbReference type="SUPFAM" id="SSF49785">
    <property type="entry name" value="Galactose-binding domain-like"/>
    <property type="match status" value="1"/>
</dbReference>
<evidence type="ECO:0000313" key="5">
    <source>
        <dbReference type="Proteomes" id="UP000597444"/>
    </source>
</evidence>
<dbReference type="Pfam" id="PF00704">
    <property type="entry name" value="Glyco_hydro_18"/>
    <property type="match status" value="1"/>
</dbReference>
<keyword evidence="5" id="KW-1185">Reference proteome</keyword>
<accession>A0A8J3IQG3</accession>
<dbReference type="InterPro" id="IPR017853">
    <property type="entry name" value="GH"/>
</dbReference>
<dbReference type="CDD" id="cd06543">
    <property type="entry name" value="GH18_PF-ChiA-like"/>
    <property type="match status" value="1"/>
</dbReference>
<dbReference type="EMBL" id="BNJK01000001">
    <property type="protein sequence ID" value="GHO94441.1"/>
    <property type="molecule type" value="Genomic_DNA"/>
</dbReference>
<dbReference type="RefSeq" id="WP_220205180.1">
    <property type="nucleotide sequence ID" value="NZ_BNJK01000001.1"/>
</dbReference>
<dbReference type="GO" id="GO:0016798">
    <property type="term" value="F:hydrolase activity, acting on glycosyl bonds"/>
    <property type="evidence" value="ECO:0007669"/>
    <property type="project" value="InterPro"/>
</dbReference>
<dbReference type="Gene3D" id="2.60.120.260">
    <property type="entry name" value="Galactose-binding domain-like"/>
    <property type="match status" value="1"/>
</dbReference>
<dbReference type="Pfam" id="PF02018">
    <property type="entry name" value="CBM_4_9"/>
    <property type="match status" value="1"/>
</dbReference>
<dbReference type="AlphaFoldDB" id="A0A8J3IQG3"/>
<dbReference type="SUPFAM" id="SSF51445">
    <property type="entry name" value="(Trans)glycosidases"/>
    <property type="match status" value="1"/>
</dbReference>
<protein>
    <recommendedName>
        <fullName evidence="3">GH18 domain-containing protein</fullName>
    </recommendedName>
</protein>
<dbReference type="InterPro" id="IPR008979">
    <property type="entry name" value="Galactose-bd-like_sf"/>
</dbReference>
<proteinExistence type="predicted"/>
<gene>
    <name evidence="4" type="ORF">KSF_044890</name>
</gene>
<dbReference type="InterPro" id="IPR001223">
    <property type="entry name" value="Glyco_hydro18_cat"/>
</dbReference>
<comment type="caution">
    <text evidence="4">The sequence shown here is derived from an EMBL/GenBank/DDBJ whole genome shotgun (WGS) entry which is preliminary data.</text>
</comment>
<evidence type="ECO:0000256" key="1">
    <source>
        <dbReference type="ARBA" id="ARBA00022801"/>
    </source>
</evidence>
<dbReference type="PANTHER" id="PTHR42976:SF1">
    <property type="entry name" value="GH18 DOMAIN-CONTAINING PROTEIN-RELATED"/>
    <property type="match status" value="1"/>
</dbReference>
<dbReference type="Proteomes" id="UP000597444">
    <property type="component" value="Unassembled WGS sequence"/>
</dbReference>
<dbReference type="GO" id="GO:0005975">
    <property type="term" value="P:carbohydrate metabolic process"/>
    <property type="evidence" value="ECO:0007669"/>
    <property type="project" value="InterPro"/>
</dbReference>
<feature type="compositionally biased region" description="Low complexity" evidence="2">
    <location>
        <begin position="352"/>
        <end position="368"/>
    </location>
</feature>
<organism evidence="4 5">
    <name type="scientific">Reticulibacter mediterranei</name>
    <dbReference type="NCBI Taxonomy" id="2778369"/>
    <lineage>
        <taxon>Bacteria</taxon>
        <taxon>Bacillati</taxon>
        <taxon>Chloroflexota</taxon>
        <taxon>Ktedonobacteria</taxon>
        <taxon>Ktedonobacterales</taxon>
        <taxon>Reticulibacteraceae</taxon>
        <taxon>Reticulibacter</taxon>
    </lineage>
</organism>
<keyword evidence="1" id="KW-0378">Hydrolase</keyword>
<evidence type="ECO:0000256" key="2">
    <source>
        <dbReference type="SAM" id="MobiDB-lite"/>
    </source>
</evidence>
<name>A0A8J3IQG3_9CHLR</name>
<dbReference type="InterPro" id="IPR052750">
    <property type="entry name" value="GH18_Chitinase"/>
</dbReference>
<dbReference type="Gene3D" id="3.20.20.80">
    <property type="entry name" value="Glycosidases"/>
    <property type="match status" value="1"/>
</dbReference>
<dbReference type="InterPro" id="IPR003305">
    <property type="entry name" value="CenC_carb-bd"/>
</dbReference>
<reference evidence="4" key="1">
    <citation type="submission" date="2020-10" db="EMBL/GenBank/DDBJ databases">
        <title>Taxonomic study of unclassified bacteria belonging to the class Ktedonobacteria.</title>
        <authorList>
            <person name="Yabe S."/>
            <person name="Wang C.M."/>
            <person name="Zheng Y."/>
            <person name="Sakai Y."/>
            <person name="Cavaletti L."/>
            <person name="Monciardini P."/>
            <person name="Donadio S."/>
        </authorList>
    </citation>
    <scope>NUCLEOTIDE SEQUENCE</scope>
    <source>
        <strain evidence="4">ID150040</strain>
    </source>
</reference>